<dbReference type="OrthoDB" id="9793549at2"/>
<dbReference type="SMART" id="SM00448">
    <property type="entry name" value="REC"/>
    <property type="match status" value="1"/>
</dbReference>
<evidence type="ECO:0000259" key="3">
    <source>
        <dbReference type="PROSITE" id="PS50110"/>
    </source>
</evidence>
<keyword evidence="6" id="KW-1185">Reference proteome</keyword>
<evidence type="ECO:0000313" key="5">
    <source>
        <dbReference type="EMBL" id="SPX60362.1"/>
    </source>
</evidence>
<dbReference type="InterPro" id="IPR011006">
    <property type="entry name" value="CheY-like_superfamily"/>
</dbReference>
<organism evidence="4 6">
    <name type="scientific">Legionella feeleii</name>
    <dbReference type="NCBI Taxonomy" id="453"/>
    <lineage>
        <taxon>Bacteria</taxon>
        <taxon>Pseudomonadati</taxon>
        <taxon>Pseudomonadota</taxon>
        <taxon>Gammaproteobacteria</taxon>
        <taxon>Legionellales</taxon>
        <taxon>Legionellaceae</taxon>
        <taxon>Legionella</taxon>
    </lineage>
</organism>
<dbReference type="PATRIC" id="fig|453.4.peg.2456"/>
<proteinExistence type="predicted"/>
<reference evidence="4 6" key="1">
    <citation type="submission" date="2015-11" db="EMBL/GenBank/DDBJ databases">
        <title>Genomic analysis of 38 Legionella species identifies large and diverse effector repertoires.</title>
        <authorList>
            <person name="Burstein D."/>
            <person name="Amaro F."/>
            <person name="Zusman T."/>
            <person name="Lifshitz Z."/>
            <person name="Cohen O."/>
            <person name="Gilbert J.A."/>
            <person name="Pupko T."/>
            <person name="Shuman H.A."/>
            <person name="Segal G."/>
        </authorList>
    </citation>
    <scope>NUCLEOTIDE SEQUENCE [LARGE SCALE GENOMIC DNA]</scope>
    <source>
        <strain evidence="4 6">WO-44C</strain>
    </source>
</reference>
<dbReference type="EC" id="2.7.13.3" evidence="4 5"/>
<sequence>MKRYQLLLVDDSKPAQEAFKAILEDFHCDVIVAESGEEALEECNLMHFDLIVMDLSLPRHNGFEVTELIKTTSLLNKKTPVVALSVHSEAQFARQIQKANISGFISKPFTRREATELMNRLEQGF</sequence>
<dbReference type="EMBL" id="LNYB01000082">
    <property type="protein sequence ID" value="KTC95879.1"/>
    <property type="molecule type" value="Genomic_DNA"/>
</dbReference>
<dbReference type="GO" id="GO:0000160">
    <property type="term" value="P:phosphorelay signal transduction system"/>
    <property type="evidence" value="ECO:0007669"/>
    <property type="project" value="InterPro"/>
</dbReference>
<dbReference type="RefSeq" id="WP_058446867.1">
    <property type="nucleotide sequence ID" value="NZ_CAAAHT010000057.1"/>
</dbReference>
<keyword evidence="4" id="KW-0418">Kinase</keyword>
<accession>A0A0W0TJR2</accession>
<feature type="modified residue" description="4-aspartylphosphate" evidence="2">
    <location>
        <position position="54"/>
    </location>
</feature>
<dbReference type="AlphaFoldDB" id="A0A0W0TJR2"/>
<dbReference type="InterPro" id="IPR001789">
    <property type="entry name" value="Sig_transdc_resp-reg_receiver"/>
</dbReference>
<evidence type="ECO:0000313" key="7">
    <source>
        <dbReference type="Proteomes" id="UP000251942"/>
    </source>
</evidence>
<gene>
    <name evidence="5" type="primary">barA_1</name>
    <name evidence="4" type="ORF">Lfee_2241</name>
    <name evidence="5" type="ORF">NCTC12022_01086</name>
</gene>
<name>A0A0W0TJR2_9GAMM</name>
<reference evidence="5 7" key="2">
    <citation type="submission" date="2018-06" db="EMBL/GenBank/DDBJ databases">
        <authorList>
            <consortium name="Pathogen Informatics"/>
            <person name="Doyle S."/>
        </authorList>
    </citation>
    <scope>NUCLEOTIDE SEQUENCE [LARGE SCALE GENOMIC DNA]</scope>
    <source>
        <strain evidence="5 7">NCTC12022</strain>
    </source>
</reference>
<evidence type="ECO:0000313" key="6">
    <source>
        <dbReference type="Proteomes" id="UP000054698"/>
    </source>
</evidence>
<dbReference type="Proteomes" id="UP000054698">
    <property type="component" value="Unassembled WGS sequence"/>
</dbReference>
<dbReference type="PANTHER" id="PTHR44591">
    <property type="entry name" value="STRESS RESPONSE REGULATOR PROTEIN 1"/>
    <property type="match status" value="1"/>
</dbReference>
<evidence type="ECO:0000256" key="1">
    <source>
        <dbReference type="ARBA" id="ARBA00022553"/>
    </source>
</evidence>
<dbReference type="STRING" id="453.Lfee_2241"/>
<keyword evidence="4" id="KW-0808">Transferase</keyword>
<dbReference type="GO" id="GO:0004673">
    <property type="term" value="F:protein histidine kinase activity"/>
    <property type="evidence" value="ECO:0007669"/>
    <property type="project" value="UniProtKB-EC"/>
</dbReference>
<keyword evidence="1 2" id="KW-0597">Phosphoprotein</keyword>
<dbReference type="PANTHER" id="PTHR44591:SF3">
    <property type="entry name" value="RESPONSE REGULATORY DOMAIN-CONTAINING PROTEIN"/>
    <property type="match status" value="1"/>
</dbReference>
<evidence type="ECO:0000313" key="4">
    <source>
        <dbReference type="EMBL" id="KTC95879.1"/>
    </source>
</evidence>
<protein>
    <submittedName>
        <fullName evidence="5">Aerobic respiration control sensor protein ArcB</fullName>
        <ecNumber evidence="4 5">2.7.13.3</ecNumber>
    </submittedName>
    <submittedName>
        <fullName evidence="4">Sensory histidine-kinase / response regulator</fullName>
    </submittedName>
</protein>
<dbReference type="EMBL" id="UASS01000009">
    <property type="protein sequence ID" value="SPX60362.1"/>
    <property type="molecule type" value="Genomic_DNA"/>
</dbReference>
<dbReference type="Proteomes" id="UP000251942">
    <property type="component" value="Unassembled WGS sequence"/>
</dbReference>
<dbReference type="PROSITE" id="PS50110">
    <property type="entry name" value="RESPONSE_REGULATORY"/>
    <property type="match status" value="1"/>
</dbReference>
<dbReference type="SUPFAM" id="SSF52172">
    <property type="entry name" value="CheY-like"/>
    <property type="match status" value="1"/>
</dbReference>
<evidence type="ECO:0000256" key="2">
    <source>
        <dbReference type="PROSITE-ProRule" id="PRU00169"/>
    </source>
</evidence>
<dbReference type="CDD" id="cd17546">
    <property type="entry name" value="REC_hyHK_CKI1_RcsC-like"/>
    <property type="match status" value="1"/>
</dbReference>
<dbReference type="InterPro" id="IPR050595">
    <property type="entry name" value="Bact_response_regulator"/>
</dbReference>
<dbReference type="Gene3D" id="3.40.50.2300">
    <property type="match status" value="1"/>
</dbReference>
<feature type="domain" description="Response regulatory" evidence="3">
    <location>
        <begin position="5"/>
        <end position="122"/>
    </location>
</feature>
<dbReference type="Pfam" id="PF00072">
    <property type="entry name" value="Response_reg"/>
    <property type="match status" value="1"/>
</dbReference>